<dbReference type="NCBIfam" id="TIGR04152">
    <property type="entry name" value="exosort_VPLPA"/>
    <property type="match status" value="1"/>
</dbReference>
<dbReference type="OrthoDB" id="9797363at2"/>
<reference evidence="10 11" key="1">
    <citation type="submission" date="2017-06" db="EMBL/GenBank/DDBJ databases">
        <authorList>
            <person name="Kim H.J."/>
            <person name="Triplett B.A."/>
        </authorList>
    </citation>
    <scope>NUCLEOTIDE SEQUENCE [LARGE SCALE GENOMIC DNA]</scope>
    <source>
        <strain evidence="10 11">DSM 29339</strain>
    </source>
</reference>
<feature type="transmembrane region" description="Helical" evidence="8">
    <location>
        <begin position="108"/>
        <end position="127"/>
    </location>
</feature>
<dbReference type="InterPro" id="IPR026392">
    <property type="entry name" value="Exo/Archaeosortase_dom"/>
</dbReference>
<evidence type="ECO:0000256" key="1">
    <source>
        <dbReference type="ARBA" id="ARBA00004651"/>
    </source>
</evidence>
<dbReference type="InterPro" id="IPR014263">
    <property type="entry name" value="Methanolan_biosynth_EpsI"/>
</dbReference>
<feature type="transmembrane region" description="Helical" evidence="8">
    <location>
        <begin position="199"/>
        <end position="218"/>
    </location>
</feature>
<evidence type="ECO:0000256" key="5">
    <source>
        <dbReference type="ARBA" id="ARBA00022801"/>
    </source>
</evidence>
<keyword evidence="7 8" id="KW-0472">Membrane</keyword>
<dbReference type="AlphaFoldDB" id="A0A239HC11"/>
<evidence type="ECO:0000256" key="2">
    <source>
        <dbReference type="ARBA" id="ARBA00022475"/>
    </source>
</evidence>
<dbReference type="NCBIfam" id="TIGR02602">
    <property type="entry name" value="8TM_EpsH"/>
    <property type="match status" value="1"/>
</dbReference>
<dbReference type="GO" id="GO:0005886">
    <property type="term" value="C:plasma membrane"/>
    <property type="evidence" value="ECO:0007669"/>
    <property type="project" value="UniProtKB-SubCell"/>
</dbReference>
<keyword evidence="6 8" id="KW-1133">Transmembrane helix</keyword>
<dbReference type="InterPro" id="IPR026491">
    <property type="entry name" value="ExosortD_VPLPA"/>
</dbReference>
<dbReference type="InterPro" id="IPR013426">
    <property type="entry name" value="EpsH-like"/>
</dbReference>
<keyword evidence="11" id="KW-1185">Reference proteome</keyword>
<dbReference type="NCBIfam" id="TIGR02914">
    <property type="entry name" value="EpsI_fam"/>
    <property type="match status" value="1"/>
</dbReference>
<dbReference type="Proteomes" id="UP000198426">
    <property type="component" value="Unassembled WGS sequence"/>
</dbReference>
<proteinExistence type="predicted"/>
<keyword evidence="3" id="KW-0645">Protease</keyword>
<feature type="transmembrane region" description="Helical" evidence="8">
    <location>
        <begin position="323"/>
        <end position="340"/>
    </location>
</feature>
<keyword evidence="4 8" id="KW-0812">Transmembrane</keyword>
<evidence type="ECO:0000256" key="4">
    <source>
        <dbReference type="ARBA" id="ARBA00022692"/>
    </source>
</evidence>
<organism evidence="10 11">
    <name type="scientific">Tropicimonas sediminicola</name>
    <dbReference type="NCBI Taxonomy" id="1031541"/>
    <lineage>
        <taxon>Bacteria</taxon>
        <taxon>Pseudomonadati</taxon>
        <taxon>Pseudomonadota</taxon>
        <taxon>Alphaproteobacteria</taxon>
        <taxon>Rhodobacterales</taxon>
        <taxon>Roseobacteraceae</taxon>
        <taxon>Tropicimonas</taxon>
    </lineage>
</organism>
<feature type="transmembrane region" description="Helical" evidence="8">
    <location>
        <begin position="84"/>
        <end position="103"/>
    </location>
</feature>
<name>A0A239HC11_9RHOB</name>
<dbReference type="NCBIfam" id="TIGR04178">
    <property type="entry name" value="exo_archaeo"/>
    <property type="match status" value="1"/>
</dbReference>
<gene>
    <name evidence="10" type="ORF">SAMN05421757_103320</name>
</gene>
<dbReference type="RefSeq" id="WP_089232906.1">
    <property type="nucleotide sequence ID" value="NZ_FZOY01000003.1"/>
</dbReference>
<evidence type="ECO:0000259" key="9">
    <source>
        <dbReference type="Pfam" id="PF11984"/>
    </source>
</evidence>
<keyword evidence="5" id="KW-0378">Hydrolase</keyword>
<dbReference type="InterPro" id="IPR019127">
    <property type="entry name" value="Exosortase"/>
</dbReference>
<feature type="transmembrane region" description="Helical" evidence="8">
    <location>
        <begin position="133"/>
        <end position="152"/>
    </location>
</feature>
<dbReference type="GO" id="GO:0008233">
    <property type="term" value="F:peptidase activity"/>
    <property type="evidence" value="ECO:0007669"/>
    <property type="project" value="UniProtKB-KW"/>
</dbReference>
<evidence type="ECO:0000256" key="3">
    <source>
        <dbReference type="ARBA" id="ARBA00022670"/>
    </source>
</evidence>
<feature type="transmembrane region" description="Helical" evidence="8">
    <location>
        <begin position="268"/>
        <end position="288"/>
    </location>
</feature>
<feature type="transmembrane region" description="Helical" evidence="8">
    <location>
        <begin position="225"/>
        <end position="248"/>
    </location>
</feature>
<keyword evidence="2" id="KW-1003">Cell membrane</keyword>
<evidence type="ECO:0000313" key="11">
    <source>
        <dbReference type="Proteomes" id="UP000198426"/>
    </source>
</evidence>
<protein>
    <submittedName>
        <fullName evidence="10">Exosortase D, VPLPA-CTERM-specific</fullName>
    </submittedName>
</protein>
<dbReference type="Pfam" id="PF09721">
    <property type="entry name" value="Exosortase_EpsH"/>
    <property type="match status" value="1"/>
</dbReference>
<dbReference type="EMBL" id="FZOY01000003">
    <property type="protein sequence ID" value="SNS78323.1"/>
    <property type="molecule type" value="Genomic_DNA"/>
</dbReference>
<evidence type="ECO:0000256" key="7">
    <source>
        <dbReference type="ARBA" id="ARBA00023136"/>
    </source>
</evidence>
<evidence type="ECO:0000256" key="8">
    <source>
        <dbReference type="SAM" id="Phobius"/>
    </source>
</evidence>
<comment type="subcellular location">
    <subcellularLocation>
        <location evidence="1">Cell membrane</location>
        <topology evidence="1">Multi-pass membrane protein</topology>
    </subcellularLocation>
</comment>
<evidence type="ECO:0000256" key="6">
    <source>
        <dbReference type="ARBA" id="ARBA00022989"/>
    </source>
</evidence>
<feature type="transmembrane region" description="Helical" evidence="8">
    <location>
        <begin position="12"/>
        <end position="37"/>
    </location>
</feature>
<dbReference type="Pfam" id="PF11984">
    <property type="entry name" value="DUF3485"/>
    <property type="match status" value="1"/>
</dbReference>
<sequence>MSFDSVSISRPTGLGGWLTGGTLVFALAVMAAGWFFAPGLETLFEAWQTPEYSHGPLIPVISALLFLRHLREVPVRPGAIPGRWPGAVVVAFAVLFAAAGRLAGIGEIVAYSLILWVAGILLISFGWRRGVEFWPSVLHLVYMLPLPGVLYYKLSAFLQLISSEIGVDILRFLGVSVFLEGNIIDLGTLQLHVAEACSGLRYLFPILSFSYVFAILYTGPKWHKAVLLLAAAPITMLMNSVRIAVAGLIVQHWGPSHLEGFSHFFEGWVIFVISVALLFLLARMLMLLSFRGAGARREALDLDLANIWPQVNRLKLIMPSPSMIAAFLLPLAGALTFASLPERGVGEIERTPFALFPTELGPWQSGPSIALDAPVARRLAADDYHSVNLYGTDSPAAVNFFSAWYADQSKGGVHSPEICLPGSGWEIASLERVDIAPELGWDGRFNINRAVIQKGMVRQVVYYWFEQRGRKVAWDFAAKAWLVVDGVQTGRTDGALVRLTTPVVPGESEATAEARLRSVTQELLPLLPIYLPGDAGAPR</sequence>
<accession>A0A239HC11</accession>
<evidence type="ECO:0000313" key="10">
    <source>
        <dbReference type="EMBL" id="SNS78323.1"/>
    </source>
</evidence>
<feature type="domain" description="Methanolan biosynthesis EpsI" evidence="9">
    <location>
        <begin position="326"/>
        <end position="528"/>
    </location>
</feature>
<dbReference type="GO" id="GO:0006508">
    <property type="term" value="P:proteolysis"/>
    <property type="evidence" value="ECO:0007669"/>
    <property type="project" value="UniProtKB-KW"/>
</dbReference>